<keyword evidence="2" id="KW-1185">Reference proteome</keyword>
<protein>
    <submittedName>
        <fullName evidence="1">Uncharacterized protein</fullName>
    </submittedName>
</protein>
<accession>A0A2U3PDU5</accession>
<dbReference type="AlphaFoldDB" id="A0A2U3PDU5"/>
<evidence type="ECO:0000313" key="2">
    <source>
        <dbReference type="Proteomes" id="UP000240424"/>
    </source>
</evidence>
<proteinExistence type="predicted"/>
<organism evidence="1 2">
    <name type="scientific">Mycobacterium numidiamassiliense</name>
    <dbReference type="NCBI Taxonomy" id="1841861"/>
    <lineage>
        <taxon>Bacteria</taxon>
        <taxon>Bacillati</taxon>
        <taxon>Actinomycetota</taxon>
        <taxon>Actinomycetes</taxon>
        <taxon>Mycobacteriales</taxon>
        <taxon>Mycobacteriaceae</taxon>
        <taxon>Mycobacterium</taxon>
    </lineage>
</organism>
<reference evidence="1 2" key="1">
    <citation type="submission" date="2017-01" db="EMBL/GenBank/DDBJ databases">
        <authorList>
            <consortium name="Urmite Genomes"/>
        </authorList>
    </citation>
    <scope>NUCLEOTIDE SEQUENCE [LARGE SCALE GENOMIC DNA]</scope>
    <source>
        <strain evidence="1 2">AB215</strain>
    </source>
</reference>
<sequence>MTDWHDIVAPAVKRLPVRGEHISAHPRSAPSNCAAHTVANPWQQWWAYARATARTAYDNPAVASPRIAVFGPVLDPDEIAMLSTQATYSRFYGGDGSYQHSNLFVIGRPTVMIAAMAGNAILNSRRKAHALKAATPCWRSQQPCQIIATNRRLLCHIAVHGWISFYYDAIAEFCPDLYAWTLTLGFDDRCAPLRLSGPPMPALSLWVAIGVEGARWHTDPRLRPLLT</sequence>
<dbReference type="EMBL" id="FUEZ01000004">
    <property type="protein sequence ID" value="SPM41919.1"/>
    <property type="molecule type" value="Genomic_DNA"/>
</dbReference>
<evidence type="ECO:0000313" key="1">
    <source>
        <dbReference type="EMBL" id="SPM41919.1"/>
    </source>
</evidence>
<name>A0A2U3PDU5_9MYCO</name>
<gene>
    <name evidence="1" type="ORF">MNAB215_4136</name>
</gene>
<dbReference type="Proteomes" id="UP000240424">
    <property type="component" value="Unassembled WGS sequence"/>
</dbReference>